<dbReference type="EMBL" id="NCSJ02000077">
    <property type="protein sequence ID" value="RFU31361.1"/>
    <property type="molecule type" value="Genomic_DNA"/>
</dbReference>
<accession>A0A3E2HE46</accession>
<dbReference type="AlphaFoldDB" id="A0A3E2HE46"/>
<organism evidence="1 2">
    <name type="scientific">Scytalidium lignicola</name>
    <name type="common">Hyphomycete</name>
    <dbReference type="NCBI Taxonomy" id="5539"/>
    <lineage>
        <taxon>Eukaryota</taxon>
        <taxon>Fungi</taxon>
        <taxon>Dikarya</taxon>
        <taxon>Ascomycota</taxon>
        <taxon>Pezizomycotina</taxon>
        <taxon>Leotiomycetes</taxon>
        <taxon>Leotiomycetes incertae sedis</taxon>
        <taxon>Scytalidium</taxon>
    </lineage>
</organism>
<name>A0A3E2HE46_SCYLI</name>
<proteinExistence type="predicted"/>
<feature type="non-terminal residue" evidence="1">
    <location>
        <position position="1"/>
    </location>
</feature>
<keyword evidence="2" id="KW-1185">Reference proteome</keyword>
<feature type="non-terminal residue" evidence="1">
    <location>
        <position position="486"/>
    </location>
</feature>
<protein>
    <submittedName>
        <fullName evidence="1">Uncharacterized protein</fullName>
    </submittedName>
</protein>
<reference evidence="1 2" key="1">
    <citation type="submission" date="2018-05" db="EMBL/GenBank/DDBJ databases">
        <title>Draft genome sequence of Scytalidium lignicola DSM 105466, a ubiquitous saprotrophic fungus.</title>
        <authorList>
            <person name="Buettner E."/>
            <person name="Gebauer A.M."/>
            <person name="Hofrichter M."/>
            <person name="Liers C."/>
            <person name="Kellner H."/>
        </authorList>
    </citation>
    <scope>NUCLEOTIDE SEQUENCE [LARGE SCALE GENOMIC DNA]</scope>
    <source>
        <strain evidence="1 2">DSM 105466</strain>
    </source>
</reference>
<sequence>MDTYYLGMLRDTGSATFLPSVNSTKHQEGFVYSQFYFKGYRATVSSAVGIFANEKLEMLALDPEFVASVQQDVRKSVKNSKAIIAAYLQTKNQAYHNLKNARQISYGAREEHRISGELWEQVIAGLCHSMADPESPGETAPQLPYYTIPSNDLFGFLYGQINKFCLGFEFVLACMDPGYTRWEETQAATIFLRALRYLFGAGPVYRSSLLWRGQWIKNGQLYQGLNIGMFMSRTGLSWFDSIFDWTTWTPKPLYTNLILQGNPQLLQHYHLQHDTMQNKKDVFLHLQQVSTWLTRCCNSPQAIQVILDYVTGLCLAQFRIDVYNRLVKDGDIKNEHVKAAITGQLPLCSQTLANIQKDPQPLWFVTNHRTEISDPFQLVELEDAGPGLWQIWDLARRFRPDPPEFLPVFTAGGHRKANLDVEQSLPPATYFNCHWIGLKCKELELLIGPLLGNTDTEGQEERRQQLPVHPMNITGISSPNKIMIII</sequence>
<comment type="caution">
    <text evidence="1">The sequence shown here is derived from an EMBL/GenBank/DDBJ whole genome shotgun (WGS) entry which is preliminary data.</text>
</comment>
<dbReference type="OrthoDB" id="3563855at2759"/>
<dbReference type="Proteomes" id="UP000258309">
    <property type="component" value="Unassembled WGS sequence"/>
</dbReference>
<gene>
    <name evidence="1" type="ORF">B7463_g4958</name>
</gene>
<evidence type="ECO:0000313" key="1">
    <source>
        <dbReference type="EMBL" id="RFU31361.1"/>
    </source>
</evidence>
<evidence type="ECO:0000313" key="2">
    <source>
        <dbReference type="Proteomes" id="UP000258309"/>
    </source>
</evidence>